<name>A0A1S1HK51_9SPHN</name>
<evidence type="ECO:0000313" key="2">
    <source>
        <dbReference type="Proteomes" id="UP000179467"/>
    </source>
</evidence>
<dbReference type="RefSeq" id="WP_070934638.1">
    <property type="nucleotide sequence ID" value="NZ_MIPT01000001.1"/>
</dbReference>
<accession>A0A1S1HK51</accession>
<organism evidence="1 2">
    <name type="scientific">Edaphosphingomonas haloaromaticamans</name>
    <dbReference type="NCBI Taxonomy" id="653954"/>
    <lineage>
        <taxon>Bacteria</taxon>
        <taxon>Pseudomonadati</taxon>
        <taxon>Pseudomonadota</taxon>
        <taxon>Alphaproteobacteria</taxon>
        <taxon>Sphingomonadales</taxon>
        <taxon>Rhizorhabdaceae</taxon>
        <taxon>Edaphosphingomonas</taxon>
    </lineage>
</organism>
<protein>
    <submittedName>
        <fullName evidence="1">Uncharacterized protein</fullName>
    </submittedName>
</protein>
<dbReference type="EMBL" id="MIPT01000001">
    <property type="protein sequence ID" value="OHT21603.1"/>
    <property type="molecule type" value="Genomic_DNA"/>
</dbReference>
<keyword evidence="2" id="KW-1185">Reference proteome</keyword>
<dbReference type="OrthoDB" id="7450486at2"/>
<dbReference type="AlphaFoldDB" id="A0A1S1HK51"/>
<dbReference type="Proteomes" id="UP000179467">
    <property type="component" value="Unassembled WGS sequence"/>
</dbReference>
<gene>
    <name evidence="1" type="ORF">BHE75_03614</name>
</gene>
<evidence type="ECO:0000313" key="1">
    <source>
        <dbReference type="EMBL" id="OHT21603.1"/>
    </source>
</evidence>
<proteinExistence type="predicted"/>
<reference evidence="1 2" key="1">
    <citation type="submission" date="2016-09" db="EMBL/GenBank/DDBJ databases">
        <title>Metabolic pathway, cell adaptation mechanisms and a novel monoxygenase revealed through proteogenomic-transcription analysis of a Sphingomonas haloaromaticamans strain degrading the fungicide ortho-phenylphenol.</title>
        <authorList>
            <person name="Perruchon C."/>
            <person name="Papadopoulou E.S."/>
            <person name="Rousidou C."/>
            <person name="Vasileiadis S."/>
            <person name="Tanou G."/>
            <person name="Amoutzias G."/>
            <person name="Molassiotis A."/>
            <person name="Karpouzas D.G."/>
        </authorList>
    </citation>
    <scope>NUCLEOTIDE SEQUENCE [LARGE SCALE GENOMIC DNA]</scope>
    <source>
        <strain evidence="1 2">P3</strain>
    </source>
</reference>
<comment type="caution">
    <text evidence="1">The sequence shown here is derived from an EMBL/GenBank/DDBJ whole genome shotgun (WGS) entry which is preliminary data.</text>
</comment>
<sequence length="98" mass="10781">MADTISASVTLYVEVLDPQAMWDHAHRRYALAHLDHKIHDEAQPTRLAGELLAEFVAVCGTRKEPDIGDCLRMIFDPGESPPGILIEDSSAEVEGPRS</sequence>